<feature type="compositionally biased region" description="Polar residues" evidence="3">
    <location>
        <begin position="275"/>
        <end position="286"/>
    </location>
</feature>
<feature type="region of interest" description="Disordered" evidence="3">
    <location>
        <begin position="1829"/>
        <end position="1853"/>
    </location>
</feature>
<feature type="region of interest" description="Disordered" evidence="3">
    <location>
        <begin position="1209"/>
        <end position="1230"/>
    </location>
</feature>
<feature type="region of interest" description="Disordered" evidence="3">
    <location>
        <begin position="554"/>
        <end position="573"/>
    </location>
</feature>
<feature type="compositionally biased region" description="Low complexity" evidence="3">
    <location>
        <begin position="1397"/>
        <end position="1413"/>
    </location>
</feature>
<keyword evidence="1" id="KW-0863">Zinc-finger</keyword>
<feature type="region of interest" description="Disordered" evidence="3">
    <location>
        <begin position="595"/>
        <end position="674"/>
    </location>
</feature>
<evidence type="ECO:0000259" key="4">
    <source>
        <dbReference type="PROSITE" id="PS50103"/>
    </source>
</evidence>
<accession>A0A7M7IWI6</accession>
<feature type="region of interest" description="Disordered" evidence="3">
    <location>
        <begin position="1376"/>
        <end position="1413"/>
    </location>
</feature>
<dbReference type="KEGG" id="nvi:100680212"/>
<dbReference type="InterPro" id="IPR000571">
    <property type="entry name" value="Znf_CCCH"/>
</dbReference>
<feature type="compositionally biased region" description="Basic and acidic residues" evidence="3">
    <location>
        <begin position="1005"/>
        <end position="1027"/>
    </location>
</feature>
<feature type="zinc finger region" description="C3H1-type" evidence="1">
    <location>
        <begin position="2308"/>
        <end position="2334"/>
    </location>
</feature>
<feature type="region of interest" description="Disordered" evidence="3">
    <location>
        <begin position="155"/>
        <end position="187"/>
    </location>
</feature>
<dbReference type="RefSeq" id="XP_008203770.1">
    <property type="nucleotide sequence ID" value="XM_008205548.4"/>
</dbReference>
<keyword evidence="2" id="KW-0175">Coiled coil</keyword>
<dbReference type="InParanoid" id="A0A7M7IWI6"/>
<feature type="compositionally biased region" description="Low complexity" evidence="3">
    <location>
        <begin position="432"/>
        <end position="450"/>
    </location>
</feature>
<feature type="compositionally biased region" description="Basic and acidic residues" evidence="3">
    <location>
        <begin position="1644"/>
        <end position="1662"/>
    </location>
</feature>
<keyword evidence="1" id="KW-0862">Zinc</keyword>
<feature type="compositionally biased region" description="Basic and acidic residues" evidence="3">
    <location>
        <begin position="960"/>
        <end position="989"/>
    </location>
</feature>
<feature type="region of interest" description="Disordered" evidence="3">
    <location>
        <begin position="908"/>
        <end position="1082"/>
    </location>
</feature>
<dbReference type="PANTHER" id="PTHR48125:SF12">
    <property type="entry name" value="AT HOOK TRANSCRIPTION FACTOR FAMILY-RELATED"/>
    <property type="match status" value="1"/>
</dbReference>
<feature type="region of interest" description="Disordered" evidence="3">
    <location>
        <begin position="394"/>
        <end position="463"/>
    </location>
</feature>
<feature type="region of interest" description="Disordered" evidence="3">
    <location>
        <begin position="1639"/>
        <end position="1662"/>
    </location>
</feature>
<keyword evidence="6" id="KW-1185">Reference proteome</keyword>
<feature type="region of interest" description="Disordered" evidence="3">
    <location>
        <begin position="318"/>
        <end position="381"/>
    </location>
</feature>
<feature type="compositionally biased region" description="Polar residues" evidence="3">
    <location>
        <begin position="1829"/>
        <end position="1852"/>
    </location>
</feature>
<feature type="compositionally biased region" description="Basic and acidic residues" evidence="3">
    <location>
        <begin position="86"/>
        <end position="104"/>
    </location>
</feature>
<organism evidence="5 6">
    <name type="scientific">Nasonia vitripennis</name>
    <name type="common">Parasitic wasp</name>
    <dbReference type="NCBI Taxonomy" id="7425"/>
    <lineage>
        <taxon>Eukaryota</taxon>
        <taxon>Metazoa</taxon>
        <taxon>Ecdysozoa</taxon>
        <taxon>Arthropoda</taxon>
        <taxon>Hexapoda</taxon>
        <taxon>Insecta</taxon>
        <taxon>Pterygota</taxon>
        <taxon>Neoptera</taxon>
        <taxon>Endopterygota</taxon>
        <taxon>Hymenoptera</taxon>
        <taxon>Apocrita</taxon>
        <taxon>Proctotrupomorpha</taxon>
        <taxon>Chalcidoidea</taxon>
        <taxon>Pteromalidae</taxon>
        <taxon>Pteromalinae</taxon>
        <taxon>Nasonia</taxon>
    </lineage>
</organism>
<feature type="compositionally biased region" description="Basic and acidic residues" evidence="3">
    <location>
        <begin position="318"/>
        <end position="334"/>
    </location>
</feature>
<feature type="compositionally biased region" description="Basic and acidic residues" evidence="3">
    <location>
        <begin position="913"/>
        <end position="941"/>
    </location>
</feature>
<dbReference type="SMR" id="A0A7M7IWI6"/>
<dbReference type="PANTHER" id="PTHR48125">
    <property type="entry name" value="LP07818P1"/>
    <property type="match status" value="1"/>
</dbReference>
<feature type="domain" description="C3H1-type" evidence="4">
    <location>
        <begin position="2308"/>
        <end position="2334"/>
    </location>
</feature>
<dbReference type="Proteomes" id="UP000002358">
    <property type="component" value="Chromosome 3"/>
</dbReference>
<feature type="compositionally biased region" description="Low complexity" evidence="3">
    <location>
        <begin position="663"/>
        <end position="674"/>
    </location>
</feature>
<feature type="compositionally biased region" description="Pro residues" evidence="3">
    <location>
        <begin position="755"/>
        <end position="769"/>
    </location>
</feature>
<dbReference type="EnsemblMetazoa" id="XM_016983989">
    <property type="protein sequence ID" value="XP_016839478"/>
    <property type="gene ID" value="LOC100680212"/>
</dbReference>
<feature type="compositionally biased region" description="Basic and acidic residues" evidence="3">
    <location>
        <begin position="451"/>
        <end position="461"/>
    </location>
</feature>
<evidence type="ECO:0000256" key="1">
    <source>
        <dbReference type="PROSITE-ProRule" id="PRU00723"/>
    </source>
</evidence>
<dbReference type="RefSeq" id="XP_016839478.1">
    <property type="nucleotide sequence ID" value="XM_016983989.3"/>
</dbReference>
<keyword evidence="1" id="KW-0479">Metal-binding</keyword>
<dbReference type="OrthoDB" id="8197317at2759"/>
<dbReference type="PROSITE" id="PS50103">
    <property type="entry name" value="ZF_C3H1"/>
    <property type="match status" value="1"/>
</dbReference>
<evidence type="ECO:0000313" key="5">
    <source>
        <dbReference type="EnsemblMetazoa" id="XP_016839478"/>
    </source>
</evidence>
<feature type="compositionally biased region" description="Polar residues" evidence="3">
    <location>
        <begin position="599"/>
        <end position="645"/>
    </location>
</feature>
<reference evidence="5" key="1">
    <citation type="submission" date="2021-01" db="UniProtKB">
        <authorList>
            <consortium name="EnsemblMetazoa"/>
        </authorList>
    </citation>
    <scope>IDENTIFICATION</scope>
</reference>
<feature type="compositionally biased region" description="Basic residues" evidence="3">
    <location>
        <begin position="163"/>
        <end position="178"/>
    </location>
</feature>
<feature type="compositionally biased region" description="Basic residues" evidence="3">
    <location>
        <begin position="948"/>
        <end position="959"/>
    </location>
</feature>
<feature type="compositionally biased region" description="Basic residues" evidence="3">
    <location>
        <begin position="263"/>
        <end position="272"/>
    </location>
</feature>
<feature type="region of interest" description="Disordered" evidence="3">
    <location>
        <begin position="86"/>
        <end position="143"/>
    </location>
</feature>
<evidence type="ECO:0000256" key="2">
    <source>
        <dbReference type="SAM" id="Coils"/>
    </source>
</evidence>
<proteinExistence type="predicted"/>
<feature type="region of interest" description="Disordered" evidence="3">
    <location>
        <begin position="208"/>
        <end position="288"/>
    </location>
</feature>
<evidence type="ECO:0000313" key="6">
    <source>
        <dbReference type="Proteomes" id="UP000002358"/>
    </source>
</evidence>
<sequence length="2335" mass="258253">MLCILPGERGMASDLSSGCTEVNDILDDEKEEGEISLEDVSSSEEGPTCKYLPRAFGQCRYCLSTHQCATWCSSLTVNKINMKRDAGLQGKENRSNQRYHKDGLEVPILGNSSSSKSIPYSSSTLQEKNDDDPLGPIINSDLIPISSDSDMEVVGLTSEKHEKKSSRRRKLRKKRRKKSPDTLSLSLSPNSQDFELFFKDSTHRIERDKLESGHTKYRHHHSPNRRKLASRLSPPSRRRNRSPLANRSDRRRTRSPLKTSPSRSRKTVQKKSRTLENGSPVKQSFNKLLKKVRHLETCSRSREKGSSLQDKLNNMIKQDKKESSAPVEKSKEPSHVPTLSEEPKPAVKDKAEEKEDITKKPIVVEEKNNNDNNNKEEDEEDLVILRQIALETKVKKSVALIKPEDIKTEPVDEPSAPAPPPPQEPPPPLPSPKLSEPAQPEQPQQPQQSQEKAEDKAEHKLPNFCMDDNDEDLELRMIALHSAVLKKHRTRIARGRRKRLEATVPRIESPFTSSFLEDFPMLAEICSPTSPLGSKRDILLAEDMELDSDMELETLSEPEDHSPYSPSDDITGDMLLDHDIVQPVPVPPVAVQPIGKNRSLYSPSNPTETPASAIQQTTKQPEVSSLDGSILEFTSQESRPYSPSDATVYDPDLPGVHSPVKSTTLTTTTPTGLASMPLQPPPMPPLSMFGPQQPMLLGCPPSMLNAFGDPIAMVPSSMVASFPALHQSVNPLLLPAAPPLFAYPTAHPAAVSIPAPQPQAQPQQPPIPSKPESNELDDFMETDLDGSPLVPIEKDGNDQRWQLLGEPLYLQNVPELTQSEHSKLPTLMERSLVPAAVLRCNKQLQKQPPKRPMPPVGEALFRNADMRPVALVEETDVRAASFKPIKLQAQPKKSVIAQPAAAFNSTLDDIVEKEEKPSKSTKEVEEKKEESRTSSRKKEAIETTYSKCKSKKPVSKHKSKELDSSRQSMREMLNERRKDLSRRVRERSCRLSRARSVSKNISKTKKIEETTTKEISKSDDKKRRSSVEDDEQALRESLLASLAMKAKEPQPAAVPKPPSPEKSPATRKPSAESVPKSTDEMPLAERVSAFLAKSKEKDLKNGTAPVSATVSKATGTNQLKRVSEPLSEASLPPRKIIKRVASMTPASKVVNNAKRYQNLMLQRKLTQQTGSPAIKSRFKLNHTSHARSVSPVVTKSSNEIHRIIINLNEDTESESETEEARSNVSPVKVRPTLNIPTTDFEKSVDQFLKNARQQQEMASTVNKNVVSAKPMKNNPLPMGPPPISTPSASQAVTDNTNITTAKITVATPPVDGSIGSIVSTTADSVSIAKNKVVTPKVTKTTSKLPSNATATPTAVKHLTLAQQEEYRLLKQIIQEREKTKESTSTTSQSQPTLEKITTAPSSSPLSASSSPPSLLPTCTSSALYSSTPKAVAKVALSPTTSIASSLPVKPHEQVLGQNESVPKKQSVATISPISKPSVESIKVPLASSKPLKIGVPSTKIIHVSPSISQSNTLNKTAAVITTTSTSKASAVAGTESTATTLKLTPQSNNNMLLGMISDSINRQRQQISDAAQKVSTLTILTKEQINLKTSQIQQTKLNSEGNVVMDDLNKIGNNLSITSKRFTGETNKAQSTKNIENVNTKSALKNDPRKDCSSADTSQDKTKQNWENFKEVVNDEVQALSHLPAQQQKELLSKTEESLIEKRRSVVDDIAEMSLKLREWEIERDLQYKYNEEAKKLREELRKVEGKIQQQKDKLNTIQPQVSLYHKKINSGRKECFKLSKICDSLGQKIIGSNYNVPTAGAEILNNRIKEVVKHTQKLQNKKTQYTDTVQNNFGKSGNTSGKKNFKPNNNLSKRKEIVKQPSLNNNKIGVLSSNSTNINSASKNEPSSTVSNNINTCTNEKIIINPKIKNDPIDTSTENSNANTKCTVANNNPFTSTERTNLVLHLNDTSNLETITNSNISNIILTADSIVNLKTENVSVNLNSDNEIKKLNQTFNDKIDKRLRDNENIILCSESTDNAGSLTKNNFIKANLTMYSSKSESITNVNSPNDFDNPRSIIQRGVENSASNAASSENENLPTGINVIQTISNVENTENQTLQTVSIKNNIIKTETEETAPESIEVPTTVEENRSVETYNPNLSTSNAPSEKLNNETAIQKMALDSDNATNDSDTRISFSTNNVDNNINIDDDELMETNNKIDEIKIKLEVEDHTSNASEIHNNIDNSLSSMSLIHVPKIEESVLPRKKSRHFKSAIKRKPTKAQQRKMYNKQKQQLKVAENFAKGSEDSKKKSIQPYESVLKPLRAPRNNTNGFLCPFEMQGTCNDGDCKYIHSSLR</sequence>
<dbReference type="GeneID" id="100680212"/>
<feature type="compositionally biased region" description="Basic and acidic residues" evidence="3">
    <location>
        <begin position="341"/>
        <end position="375"/>
    </location>
</feature>
<feature type="compositionally biased region" description="Low complexity" evidence="3">
    <location>
        <begin position="112"/>
        <end position="123"/>
    </location>
</feature>
<evidence type="ECO:0000256" key="3">
    <source>
        <dbReference type="SAM" id="MobiDB-lite"/>
    </source>
</evidence>
<feature type="compositionally biased region" description="Pro residues" evidence="3">
    <location>
        <begin position="416"/>
        <end position="431"/>
    </location>
</feature>
<name>A0A7M7IWI6_NASVI</name>
<protein>
    <recommendedName>
        <fullName evidence="4">C3H1-type domain-containing protein</fullName>
    </recommendedName>
</protein>
<feature type="compositionally biased region" description="Basic residues" evidence="3">
    <location>
        <begin position="215"/>
        <end position="229"/>
    </location>
</feature>
<dbReference type="GO" id="GO:0008270">
    <property type="term" value="F:zinc ion binding"/>
    <property type="evidence" value="ECO:0007669"/>
    <property type="project" value="UniProtKB-KW"/>
</dbReference>
<feature type="coiled-coil region" evidence="2">
    <location>
        <begin position="1727"/>
        <end position="1754"/>
    </location>
</feature>
<feature type="compositionally biased region" description="Pro residues" evidence="3">
    <location>
        <begin position="1052"/>
        <end position="1061"/>
    </location>
</feature>
<dbReference type="EnsemblMetazoa" id="XM_008205548">
    <property type="protein sequence ID" value="XP_008203770"/>
    <property type="gene ID" value="LOC100680212"/>
</dbReference>
<feature type="region of interest" description="Disordered" evidence="3">
    <location>
        <begin position="752"/>
        <end position="774"/>
    </location>
</feature>